<dbReference type="InterPro" id="IPR000014">
    <property type="entry name" value="PAS"/>
</dbReference>
<feature type="coiled-coil region" evidence="4">
    <location>
        <begin position="680"/>
        <end position="707"/>
    </location>
</feature>
<keyword evidence="8" id="KW-1185">Reference proteome</keyword>
<dbReference type="CDD" id="cd16917">
    <property type="entry name" value="HATPase_UhpB-NarQ-NarX-like"/>
    <property type="match status" value="1"/>
</dbReference>
<dbReference type="SMART" id="SM00086">
    <property type="entry name" value="PAC"/>
    <property type="match status" value="5"/>
</dbReference>
<dbReference type="InterPro" id="IPR050482">
    <property type="entry name" value="Sensor_HK_TwoCompSys"/>
</dbReference>
<dbReference type="Pfam" id="PF13188">
    <property type="entry name" value="PAS_8"/>
    <property type="match status" value="1"/>
</dbReference>
<keyword evidence="4" id="KW-0175">Coiled coil</keyword>
<protein>
    <submittedName>
        <fullName evidence="7">PAS domain-containing protein</fullName>
    </submittedName>
</protein>
<comment type="caution">
    <text evidence="7">The sequence shown here is derived from an EMBL/GenBank/DDBJ whole genome shotgun (WGS) entry which is preliminary data.</text>
</comment>
<dbReference type="InterPro" id="IPR000700">
    <property type="entry name" value="PAS-assoc_C"/>
</dbReference>
<evidence type="ECO:0000256" key="1">
    <source>
        <dbReference type="ARBA" id="ARBA00022679"/>
    </source>
</evidence>
<dbReference type="InterPro" id="IPR036890">
    <property type="entry name" value="HATPase_C_sf"/>
</dbReference>
<name>A0ABR9D640_9GAMM</name>
<dbReference type="InterPro" id="IPR003594">
    <property type="entry name" value="HATPase_dom"/>
</dbReference>
<proteinExistence type="predicted"/>
<dbReference type="CDD" id="cd00130">
    <property type="entry name" value="PAS"/>
    <property type="match status" value="3"/>
</dbReference>
<evidence type="ECO:0000256" key="4">
    <source>
        <dbReference type="SAM" id="Coils"/>
    </source>
</evidence>
<dbReference type="InterPro" id="IPR035965">
    <property type="entry name" value="PAS-like_dom_sf"/>
</dbReference>
<reference evidence="7 8" key="1">
    <citation type="submission" date="2020-09" db="EMBL/GenBank/DDBJ databases">
        <title>Methylomonas albis sp. nov. and Methylomonas fluvii sp. nov.: Two cold-adapted methanotrophs from the River Elbe and an amended description of Methylovulum psychrotolerans strain Eb1.</title>
        <authorList>
            <person name="Bussmann I.K."/>
            <person name="Klings K.-W."/>
            <person name="Warnstedt J."/>
            <person name="Hoppert M."/>
            <person name="Saborowski A."/>
            <person name="Horn F."/>
            <person name="Liebner S."/>
        </authorList>
    </citation>
    <scope>NUCLEOTIDE SEQUENCE [LARGE SCALE GENOMIC DNA]</scope>
    <source>
        <strain evidence="7 8">EbA</strain>
    </source>
</reference>
<dbReference type="Pfam" id="PF02518">
    <property type="entry name" value="HATPase_c"/>
    <property type="match status" value="1"/>
</dbReference>
<dbReference type="RefSeq" id="WP_192376474.1">
    <property type="nucleotide sequence ID" value="NZ_CAJHIV010000001.1"/>
</dbReference>
<evidence type="ECO:0000259" key="6">
    <source>
        <dbReference type="PROSITE" id="PS50113"/>
    </source>
</evidence>
<feature type="domain" description="Histidine kinase" evidence="5">
    <location>
        <begin position="715"/>
        <end position="906"/>
    </location>
</feature>
<keyword evidence="2" id="KW-0418">Kinase</keyword>
<dbReference type="InterPro" id="IPR013656">
    <property type="entry name" value="PAS_4"/>
</dbReference>
<sequence>MLASLNYSGFVEMPNSRLNLTQFEYETDLLYGIIDSIKEAVIVFDATFTVIGINRAAELLLGIRSNLNLPAVWGNRHYLFSPDGVTPFPIEHLPCFKTANSSMTETIELLVKRANGTEVPVSVSGRGLPDRNGVISAWLAVLAATDTSPRDAINSIPNSANTLANAIAISEYAENLLLEKEAAILESQQILRSVLNHMPAMIGYWDKNLINKFGNRAYEEWFGFSAENLLGKHIREVIGDQLYVLNKPFIDAVLGGQAQYFERTIVNFSGETRYTQTAYLPDGPEEQVKGFFVLVTDITELKFVQKRIGESEASLQAMYDSLPFLAWMKDKDGKYIHANKHWLQAVNIDNLQDLADVTDFDIWPEDLAKHYLAVDREVMSTRQQVSLTERAFDAGRETWTETIKAPIIDNKDSVLGTIGLARDITASRGAEEQLRNYSERLRLATKAAAIGICEWNLSLAVADWDERMYQIFGIPPGTPIDYQTWADLVLAEDLPHAEAKLRNLIRDQQEEHWEFRIRRKSDGALRFIQASAIIAGNPKSDAQKIVGVNIDVTNFKLIENALRESEAHLANAQAQAHLGSWSLDIGENSLKWSDENYRIFDTPLGTPITYEDFLACVHPDDRVFVQKTWQAAMQGEPYDIQHRILTNGKVKWLRRRAEPEFAGDGSLVRYIGTSQDITELKEIEKNLESSRLQLRQLAARREKAREEERKRMAREVHDELGQMLTALRMEISLLRIKFAINNQGLSDQIRNIMELLDQTIQVTRDVATSLRPSAIEMGVVPALEWLARKFSEQSGIQCDLSYSEDDFNMDEECAIVIFRIAQESLTNVLRHAAASKVSVSVNLDSGHYCLEIYDNGRGFDANAPNKTKSFGLIGIRERSLMLGGETNISSVPGQGTSIQVRIPVNPTRQEL</sequence>
<keyword evidence="3" id="KW-0902">Two-component regulatory system</keyword>
<keyword evidence="1" id="KW-0808">Transferase</keyword>
<dbReference type="Gene3D" id="3.30.565.10">
    <property type="entry name" value="Histidine kinase-like ATPase, C-terminal domain"/>
    <property type="match status" value="1"/>
</dbReference>
<dbReference type="NCBIfam" id="TIGR00229">
    <property type="entry name" value="sensory_box"/>
    <property type="match status" value="2"/>
</dbReference>
<feature type="domain" description="PAC" evidence="6">
    <location>
        <begin position="511"/>
        <end position="564"/>
    </location>
</feature>
<dbReference type="Gene3D" id="3.30.450.20">
    <property type="entry name" value="PAS domain"/>
    <property type="match status" value="5"/>
</dbReference>
<gene>
    <name evidence="7" type="ORF">IE877_20635</name>
</gene>
<dbReference type="SMART" id="SM00091">
    <property type="entry name" value="PAS"/>
    <property type="match status" value="5"/>
</dbReference>
<accession>A0ABR9D640</accession>
<dbReference type="Gene3D" id="2.10.70.100">
    <property type="match status" value="1"/>
</dbReference>
<dbReference type="Gene3D" id="1.20.5.1930">
    <property type="match status" value="1"/>
</dbReference>
<dbReference type="Pfam" id="PF08448">
    <property type="entry name" value="PAS_4"/>
    <property type="match status" value="2"/>
</dbReference>
<dbReference type="Proteomes" id="UP000652176">
    <property type="component" value="Unassembled WGS sequence"/>
</dbReference>
<dbReference type="Pfam" id="PF07730">
    <property type="entry name" value="HisKA_3"/>
    <property type="match status" value="1"/>
</dbReference>
<dbReference type="EMBL" id="JACXSS010000001">
    <property type="protein sequence ID" value="MBD9358251.1"/>
    <property type="molecule type" value="Genomic_DNA"/>
</dbReference>
<evidence type="ECO:0000256" key="2">
    <source>
        <dbReference type="ARBA" id="ARBA00022777"/>
    </source>
</evidence>
<evidence type="ECO:0000259" key="5">
    <source>
        <dbReference type="PROSITE" id="PS50109"/>
    </source>
</evidence>
<evidence type="ECO:0000313" key="7">
    <source>
        <dbReference type="EMBL" id="MBD9358251.1"/>
    </source>
</evidence>
<dbReference type="InterPro" id="IPR013655">
    <property type="entry name" value="PAS_fold_3"/>
</dbReference>
<dbReference type="Pfam" id="PF08447">
    <property type="entry name" value="PAS_3"/>
    <property type="match status" value="2"/>
</dbReference>
<evidence type="ECO:0000313" key="8">
    <source>
        <dbReference type="Proteomes" id="UP000652176"/>
    </source>
</evidence>
<dbReference type="SUPFAM" id="SSF55785">
    <property type="entry name" value="PYP-like sensor domain (PAS domain)"/>
    <property type="match status" value="5"/>
</dbReference>
<evidence type="ECO:0000256" key="3">
    <source>
        <dbReference type="ARBA" id="ARBA00023012"/>
    </source>
</evidence>
<dbReference type="PANTHER" id="PTHR24421:SF59">
    <property type="entry name" value="OXYGEN SENSOR HISTIDINE KINASE NREB"/>
    <property type="match status" value="1"/>
</dbReference>
<organism evidence="7 8">
    <name type="scientific">Methylomonas albis</name>
    <dbReference type="NCBI Taxonomy" id="1854563"/>
    <lineage>
        <taxon>Bacteria</taxon>
        <taxon>Pseudomonadati</taxon>
        <taxon>Pseudomonadota</taxon>
        <taxon>Gammaproteobacteria</taxon>
        <taxon>Methylococcales</taxon>
        <taxon>Methylococcaceae</taxon>
        <taxon>Methylomonas</taxon>
    </lineage>
</organism>
<dbReference type="SUPFAM" id="SSF55874">
    <property type="entry name" value="ATPase domain of HSP90 chaperone/DNA topoisomerase II/histidine kinase"/>
    <property type="match status" value="1"/>
</dbReference>
<feature type="domain" description="PAC" evidence="6">
    <location>
        <begin position="381"/>
        <end position="436"/>
    </location>
</feature>
<dbReference type="InterPro" id="IPR001610">
    <property type="entry name" value="PAC"/>
</dbReference>
<feature type="domain" description="PAC" evidence="6">
    <location>
        <begin position="636"/>
        <end position="689"/>
    </location>
</feature>
<dbReference type="PROSITE" id="PS50113">
    <property type="entry name" value="PAC"/>
    <property type="match status" value="3"/>
</dbReference>
<dbReference type="InterPro" id="IPR011712">
    <property type="entry name" value="Sig_transdc_His_kin_sub3_dim/P"/>
</dbReference>
<dbReference type="PANTHER" id="PTHR24421">
    <property type="entry name" value="NITRATE/NITRITE SENSOR PROTEIN NARX-RELATED"/>
    <property type="match status" value="1"/>
</dbReference>
<dbReference type="SMART" id="SM00387">
    <property type="entry name" value="HATPase_c"/>
    <property type="match status" value="1"/>
</dbReference>
<dbReference type="InterPro" id="IPR005467">
    <property type="entry name" value="His_kinase_dom"/>
</dbReference>
<dbReference type="PROSITE" id="PS50109">
    <property type="entry name" value="HIS_KIN"/>
    <property type="match status" value="1"/>
</dbReference>